<keyword evidence="2" id="KW-0472">Membrane</keyword>
<dbReference type="AlphaFoldDB" id="A0A8H6WDL1"/>
<accession>A0A8H6WDL1</accession>
<protein>
    <submittedName>
        <fullName evidence="4">DUF676 domain-containing protein</fullName>
    </submittedName>
</protein>
<dbReference type="InterPro" id="IPR044294">
    <property type="entry name" value="Lipase-like"/>
</dbReference>
<sequence length="419" mass="47119">MALHLLVITHGMWGNPNHVGELERVVKEQHPGDDLHVLRPQTSREENTYDGIDWNGERVVTEIVDEIASLAVQGRTVTRFSITGYSLGGLVARYVVGILRQRNFFDNITPVNFNTIATPHLGVPRMPSSFFSSMAGVIGPRMLSRTGEQFFCADKWLKGRPLLEVMADPDQIFYQGLAAFQTIRIYANAVNDTTVPYVTAAIEVHDPFVSREATGLEIEIDEKYSPRVASVRLPDVPPTPTPKPTVLSPKWFKSLTNIKRPPLPPFLQFRFPFNYVVYLMIPILFPTFITLALFRITVASRGSRLRIRLLEEEAATPGSVERLAHVLAKLETQVESTVLDLVEETESTPGNDTKNQPYLKPVQRRIAANLNKLPLIKEIAYFPTIRFAHAVIVCRDVKNFESHKAGVGIVKHWANSFIL</sequence>
<dbReference type="PANTHER" id="PTHR12482:SF62">
    <property type="entry name" value="LIPASE ROG1-RELATED"/>
    <property type="match status" value="1"/>
</dbReference>
<keyword evidence="2" id="KW-0812">Transmembrane</keyword>
<dbReference type="EMBL" id="JACAZE010000008">
    <property type="protein sequence ID" value="KAF7308529.1"/>
    <property type="molecule type" value="Genomic_DNA"/>
</dbReference>
<dbReference type="Proteomes" id="UP000613580">
    <property type="component" value="Unassembled WGS sequence"/>
</dbReference>
<dbReference type="InterPro" id="IPR007751">
    <property type="entry name" value="DUF676_lipase-like"/>
</dbReference>
<comment type="similarity">
    <text evidence="1">Belongs to the putative lipase ROG1 family.</text>
</comment>
<dbReference type="InterPro" id="IPR029058">
    <property type="entry name" value="AB_hydrolase_fold"/>
</dbReference>
<gene>
    <name evidence="4" type="ORF">HMN09_00702000</name>
</gene>
<dbReference type="PANTHER" id="PTHR12482">
    <property type="entry name" value="LIPASE ROG1-RELATED-RELATED"/>
    <property type="match status" value="1"/>
</dbReference>
<evidence type="ECO:0000259" key="3">
    <source>
        <dbReference type="Pfam" id="PF05057"/>
    </source>
</evidence>
<dbReference type="Gene3D" id="3.40.50.1820">
    <property type="entry name" value="alpha/beta hydrolase"/>
    <property type="match status" value="1"/>
</dbReference>
<evidence type="ECO:0000256" key="2">
    <source>
        <dbReference type="SAM" id="Phobius"/>
    </source>
</evidence>
<name>A0A8H6WDL1_MYCCL</name>
<dbReference type="OrthoDB" id="273452at2759"/>
<keyword evidence="2" id="KW-1133">Transmembrane helix</keyword>
<organism evidence="4 5">
    <name type="scientific">Mycena chlorophos</name>
    <name type="common">Agaric fungus</name>
    <name type="synonym">Agaricus chlorophos</name>
    <dbReference type="NCBI Taxonomy" id="658473"/>
    <lineage>
        <taxon>Eukaryota</taxon>
        <taxon>Fungi</taxon>
        <taxon>Dikarya</taxon>
        <taxon>Basidiomycota</taxon>
        <taxon>Agaricomycotina</taxon>
        <taxon>Agaricomycetes</taxon>
        <taxon>Agaricomycetidae</taxon>
        <taxon>Agaricales</taxon>
        <taxon>Marasmiineae</taxon>
        <taxon>Mycenaceae</taxon>
        <taxon>Mycena</taxon>
    </lineage>
</organism>
<dbReference type="Pfam" id="PF05057">
    <property type="entry name" value="DUF676"/>
    <property type="match status" value="1"/>
</dbReference>
<feature type="domain" description="DUF676" evidence="3">
    <location>
        <begin position="3"/>
        <end position="199"/>
    </location>
</feature>
<evidence type="ECO:0000256" key="1">
    <source>
        <dbReference type="ARBA" id="ARBA00007920"/>
    </source>
</evidence>
<keyword evidence="5" id="KW-1185">Reference proteome</keyword>
<evidence type="ECO:0000313" key="5">
    <source>
        <dbReference type="Proteomes" id="UP000613580"/>
    </source>
</evidence>
<evidence type="ECO:0000313" key="4">
    <source>
        <dbReference type="EMBL" id="KAF7308529.1"/>
    </source>
</evidence>
<feature type="transmembrane region" description="Helical" evidence="2">
    <location>
        <begin position="275"/>
        <end position="298"/>
    </location>
</feature>
<reference evidence="4" key="1">
    <citation type="submission" date="2020-05" db="EMBL/GenBank/DDBJ databases">
        <title>Mycena genomes resolve the evolution of fungal bioluminescence.</title>
        <authorList>
            <person name="Tsai I.J."/>
        </authorList>
    </citation>
    <scope>NUCLEOTIDE SEQUENCE</scope>
    <source>
        <strain evidence="4">110903Hualien_Pintung</strain>
    </source>
</reference>
<proteinExistence type="inferred from homology"/>
<dbReference type="SUPFAM" id="SSF53474">
    <property type="entry name" value="alpha/beta-Hydrolases"/>
    <property type="match status" value="1"/>
</dbReference>
<comment type="caution">
    <text evidence="4">The sequence shown here is derived from an EMBL/GenBank/DDBJ whole genome shotgun (WGS) entry which is preliminary data.</text>
</comment>